<reference evidence="2" key="1">
    <citation type="submission" date="2023-03" db="EMBL/GenBank/DDBJ databases">
        <title>Andean soil-derived lignocellulolytic bacterial consortium as a source of novel taxa and putative plastic-active enzymes.</title>
        <authorList>
            <person name="Diaz-Garcia L."/>
            <person name="Chuvochina M."/>
            <person name="Feuerriegel G."/>
            <person name="Bunk B."/>
            <person name="Sproer C."/>
            <person name="Streit W.R."/>
            <person name="Rodriguez L.M."/>
            <person name="Overmann J."/>
            <person name="Jimenez D.J."/>
        </authorList>
    </citation>
    <scope>NUCLEOTIDE SEQUENCE</scope>
    <source>
        <strain evidence="2">MAG 3858</strain>
    </source>
</reference>
<name>A0AAJ5W5X0_9SPHI</name>
<keyword evidence="1" id="KW-0732">Signal</keyword>
<sequence length="177" mass="19747">MYLKKINKLSTLTTVLMLTGLLANAQLQQQPSPDLTGVWIYNAQKSNLQSYPAFVFPKGLIVKTSRDSVFVSQVISYAEGKIGANTQPVKYALDGTPSEVVVSDSTKVRLTFKISADRKSATKNIRLFYTNKPDQVLRNTNDIWTLSEDGKALALLFTDQVDGRKAYTVKGIFDRYN</sequence>
<dbReference type="EMBL" id="CP119313">
    <property type="protein sequence ID" value="WEK17846.1"/>
    <property type="molecule type" value="Genomic_DNA"/>
</dbReference>
<accession>A0AAJ5W5X0</accession>
<proteinExistence type="predicted"/>
<gene>
    <name evidence="2" type="ORF">P0Y49_13665</name>
</gene>
<protein>
    <recommendedName>
        <fullName evidence="4">Lipocalin-like domain-containing protein</fullName>
    </recommendedName>
</protein>
<feature type="chain" id="PRO_5042538258" description="Lipocalin-like domain-containing protein" evidence="1">
    <location>
        <begin position="26"/>
        <end position="177"/>
    </location>
</feature>
<feature type="signal peptide" evidence="1">
    <location>
        <begin position="1"/>
        <end position="25"/>
    </location>
</feature>
<evidence type="ECO:0008006" key="4">
    <source>
        <dbReference type="Google" id="ProtNLM"/>
    </source>
</evidence>
<organism evidence="2 3">
    <name type="scientific">Candidatus Pedobacter colombiensis</name>
    <dbReference type="NCBI Taxonomy" id="3121371"/>
    <lineage>
        <taxon>Bacteria</taxon>
        <taxon>Pseudomonadati</taxon>
        <taxon>Bacteroidota</taxon>
        <taxon>Sphingobacteriia</taxon>
        <taxon>Sphingobacteriales</taxon>
        <taxon>Sphingobacteriaceae</taxon>
        <taxon>Pedobacter</taxon>
    </lineage>
</organism>
<evidence type="ECO:0000313" key="2">
    <source>
        <dbReference type="EMBL" id="WEK17846.1"/>
    </source>
</evidence>
<dbReference type="AlphaFoldDB" id="A0AAJ5W5X0"/>
<evidence type="ECO:0000313" key="3">
    <source>
        <dbReference type="Proteomes" id="UP001214530"/>
    </source>
</evidence>
<dbReference type="Proteomes" id="UP001214530">
    <property type="component" value="Chromosome"/>
</dbReference>
<evidence type="ECO:0000256" key="1">
    <source>
        <dbReference type="SAM" id="SignalP"/>
    </source>
</evidence>